<dbReference type="PANTHER" id="PTHR43133">
    <property type="entry name" value="RNA POLYMERASE ECF-TYPE SIGMA FACTO"/>
    <property type="match status" value="1"/>
</dbReference>
<evidence type="ECO:0000313" key="7">
    <source>
        <dbReference type="EMBL" id="RAV98144.1"/>
    </source>
</evidence>
<dbReference type="InterPro" id="IPR036388">
    <property type="entry name" value="WH-like_DNA-bd_sf"/>
</dbReference>
<dbReference type="OrthoDB" id="9150024at2"/>
<evidence type="ECO:0000259" key="6">
    <source>
        <dbReference type="Pfam" id="PF08281"/>
    </source>
</evidence>
<comment type="similarity">
    <text evidence="1">Belongs to the sigma-70 factor family. ECF subfamily.</text>
</comment>
<evidence type="ECO:0000256" key="2">
    <source>
        <dbReference type="ARBA" id="ARBA00023015"/>
    </source>
</evidence>
<dbReference type="Pfam" id="PF04542">
    <property type="entry name" value="Sigma70_r2"/>
    <property type="match status" value="1"/>
</dbReference>
<dbReference type="Gene3D" id="1.10.1740.10">
    <property type="match status" value="1"/>
</dbReference>
<dbReference type="SUPFAM" id="SSF88946">
    <property type="entry name" value="Sigma2 domain of RNA polymerase sigma factors"/>
    <property type="match status" value="1"/>
</dbReference>
<evidence type="ECO:0000256" key="3">
    <source>
        <dbReference type="ARBA" id="ARBA00023082"/>
    </source>
</evidence>
<keyword evidence="2" id="KW-0805">Transcription regulation</keyword>
<evidence type="ECO:0000256" key="4">
    <source>
        <dbReference type="ARBA" id="ARBA00023163"/>
    </source>
</evidence>
<evidence type="ECO:0000313" key="8">
    <source>
        <dbReference type="Proteomes" id="UP000251889"/>
    </source>
</evidence>
<proteinExistence type="inferred from homology"/>
<keyword evidence="4" id="KW-0804">Transcription</keyword>
<feature type="domain" description="RNA polymerase sigma-70 region 2" evidence="5">
    <location>
        <begin position="26"/>
        <end position="90"/>
    </location>
</feature>
<dbReference type="SUPFAM" id="SSF88659">
    <property type="entry name" value="Sigma3 and sigma4 domains of RNA polymerase sigma factors"/>
    <property type="match status" value="1"/>
</dbReference>
<dbReference type="CDD" id="cd06171">
    <property type="entry name" value="Sigma70_r4"/>
    <property type="match status" value="1"/>
</dbReference>
<dbReference type="GO" id="GO:0006352">
    <property type="term" value="P:DNA-templated transcription initiation"/>
    <property type="evidence" value="ECO:0007669"/>
    <property type="project" value="InterPro"/>
</dbReference>
<dbReference type="Pfam" id="PF08281">
    <property type="entry name" value="Sigma70_r4_2"/>
    <property type="match status" value="1"/>
</dbReference>
<reference evidence="7 8" key="1">
    <citation type="submission" date="2018-06" db="EMBL/GenBank/DDBJ databases">
        <title>Chryseolinea flavus sp. nov., a member of the phylum Bacteroidetes isolated from soil.</title>
        <authorList>
            <person name="Li Y."/>
            <person name="Wang J."/>
        </authorList>
    </citation>
    <scope>NUCLEOTIDE SEQUENCE [LARGE SCALE GENOMIC DNA]</scope>
    <source>
        <strain evidence="7 8">SDU1-6</strain>
    </source>
</reference>
<comment type="caution">
    <text evidence="7">The sequence shown here is derived from an EMBL/GenBank/DDBJ whole genome shotgun (WGS) entry which is preliminary data.</text>
</comment>
<gene>
    <name evidence="7" type="ORF">DQQ10_25085</name>
</gene>
<keyword evidence="8" id="KW-1185">Reference proteome</keyword>
<dbReference type="EMBL" id="QMFY01000021">
    <property type="protein sequence ID" value="RAV98144.1"/>
    <property type="molecule type" value="Genomic_DNA"/>
</dbReference>
<dbReference type="GO" id="GO:0016987">
    <property type="term" value="F:sigma factor activity"/>
    <property type="evidence" value="ECO:0007669"/>
    <property type="project" value="UniProtKB-KW"/>
</dbReference>
<dbReference type="InterPro" id="IPR013325">
    <property type="entry name" value="RNA_pol_sigma_r2"/>
</dbReference>
<dbReference type="RefSeq" id="WP_112749690.1">
    <property type="nucleotide sequence ID" value="NZ_QMFY01000021.1"/>
</dbReference>
<evidence type="ECO:0000259" key="5">
    <source>
        <dbReference type="Pfam" id="PF04542"/>
    </source>
</evidence>
<sequence length="198" mass="23424">MPNYNTQHDEVWRLFKRGDKEAFATLYRTHVGALVNYGNKISSDRTLIEDSIQDLFIELWQNRERVSDTTSVKFYLFKALRYKVYRKLKTDNFFHSQDIEHHQNDLSYASHESNLIGLEVQSLQMENLRSLIKQLPKRQQEAINLRYFHNFSNEEVAQIMGVNYQSACNFIFSALQKLKLNLKVSVTSLLIFLKFFLS</sequence>
<keyword evidence="3" id="KW-0731">Sigma factor</keyword>
<dbReference type="AlphaFoldDB" id="A0A364XV09"/>
<evidence type="ECO:0000256" key="1">
    <source>
        <dbReference type="ARBA" id="ARBA00010641"/>
    </source>
</evidence>
<accession>A0A364XV09</accession>
<dbReference type="GO" id="GO:0003677">
    <property type="term" value="F:DNA binding"/>
    <property type="evidence" value="ECO:0007669"/>
    <property type="project" value="InterPro"/>
</dbReference>
<dbReference type="InterPro" id="IPR013324">
    <property type="entry name" value="RNA_pol_sigma_r3/r4-like"/>
</dbReference>
<dbReference type="InterPro" id="IPR014284">
    <property type="entry name" value="RNA_pol_sigma-70_dom"/>
</dbReference>
<dbReference type="PANTHER" id="PTHR43133:SF46">
    <property type="entry name" value="RNA POLYMERASE SIGMA-70 FACTOR ECF SUBFAMILY"/>
    <property type="match status" value="1"/>
</dbReference>
<dbReference type="Gene3D" id="1.10.10.10">
    <property type="entry name" value="Winged helix-like DNA-binding domain superfamily/Winged helix DNA-binding domain"/>
    <property type="match status" value="1"/>
</dbReference>
<dbReference type="NCBIfam" id="TIGR02937">
    <property type="entry name" value="sigma70-ECF"/>
    <property type="match status" value="1"/>
</dbReference>
<organism evidence="7 8">
    <name type="scientific">Pseudochryseolinea flava</name>
    <dbReference type="NCBI Taxonomy" id="2059302"/>
    <lineage>
        <taxon>Bacteria</taxon>
        <taxon>Pseudomonadati</taxon>
        <taxon>Bacteroidota</taxon>
        <taxon>Cytophagia</taxon>
        <taxon>Cytophagales</taxon>
        <taxon>Fulvivirgaceae</taxon>
        <taxon>Pseudochryseolinea</taxon>
    </lineage>
</organism>
<dbReference type="Proteomes" id="UP000251889">
    <property type="component" value="Unassembled WGS sequence"/>
</dbReference>
<dbReference type="InterPro" id="IPR013249">
    <property type="entry name" value="RNA_pol_sigma70_r4_t2"/>
</dbReference>
<feature type="domain" description="RNA polymerase sigma factor 70 region 4 type 2" evidence="6">
    <location>
        <begin position="126"/>
        <end position="178"/>
    </location>
</feature>
<dbReference type="InterPro" id="IPR007627">
    <property type="entry name" value="RNA_pol_sigma70_r2"/>
</dbReference>
<dbReference type="InterPro" id="IPR039425">
    <property type="entry name" value="RNA_pol_sigma-70-like"/>
</dbReference>
<protein>
    <submittedName>
        <fullName evidence="7">Sigma-70 family RNA polymerase sigma factor</fullName>
    </submittedName>
</protein>
<name>A0A364XV09_9BACT</name>